<dbReference type="AlphaFoldDB" id="A0A2N5Y4U9"/>
<dbReference type="OrthoDB" id="9772575at2"/>
<dbReference type="Gene3D" id="3.30.310.170">
    <property type="entry name" value="Outer membrane protein assembly factor BamC"/>
    <property type="match status" value="1"/>
</dbReference>
<sequence length="348" mass="38049">MIMTRSVLAVALLSTASACSYLFGDEGMFPDETENYKKARELPPVKVPEGKDASALQEIYVIPPVREDLVLAGEFEVPRPTPLVAGAGQDVVRIQSLGDENWAVVAIAPGQLWPQLRSFLAAAGVGVGRVDAQLGIIDSNWLELEGQPMASRFRFRVEQGVQRGSSELHVLQMDQAGDVNTWPEQSDNLEQEAEMLRAVAQFIANSSDSAPVSMIADRAMSAEGKITLEESTQGYAYIRLGLPFTRAWASLAKALEDSLFEITDRDRSTGVYYVRFLGSDEDSERGWFSSLFGGDDDNPLVGRRFLVTVAAEDERAVTIRLAPPADAEQPLAKRDEQSLLALIKGNIN</sequence>
<protein>
    <recommendedName>
        <fullName evidence="4">Outer membrane protein assembly factor BamC</fullName>
    </recommendedName>
</protein>
<evidence type="ECO:0000313" key="3">
    <source>
        <dbReference type="Proteomes" id="UP000234845"/>
    </source>
</evidence>
<keyword evidence="3" id="KW-1185">Reference proteome</keyword>
<dbReference type="Pfam" id="PF06804">
    <property type="entry name" value="Lipoprotein_18"/>
    <property type="match status" value="1"/>
</dbReference>
<dbReference type="EMBL" id="PKLZ01000003">
    <property type="protein sequence ID" value="PLW83392.1"/>
    <property type="molecule type" value="Genomic_DNA"/>
</dbReference>
<evidence type="ECO:0000313" key="2">
    <source>
        <dbReference type="EMBL" id="PLW83392.1"/>
    </source>
</evidence>
<keyword evidence="1" id="KW-0732">Signal</keyword>
<evidence type="ECO:0008006" key="4">
    <source>
        <dbReference type="Google" id="ProtNLM"/>
    </source>
</evidence>
<dbReference type="PROSITE" id="PS51257">
    <property type="entry name" value="PROKAR_LIPOPROTEIN"/>
    <property type="match status" value="1"/>
</dbReference>
<dbReference type="InterPro" id="IPR042268">
    <property type="entry name" value="BamC_C"/>
</dbReference>
<accession>A0A2N5Y4U9</accession>
<reference evidence="3" key="1">
    <citation type="submission" date="2017-11" db="EMBL/GenBank/DDBJ databases">
        <title>The draft genome sequence of Chromatocurvus sp. F02.</title>
        <authorList>
            <person name="Du Z.-J."/>
            <person name="Chang Y.-Q."/>
        </authorList>
    </citation>
    <scope>NUCLEOTIDE SEQUENCE [LARGE SCALE GENOMIC DNA]</scope>
    <source>
        <strain evidence="3">F02</strain>
    </source>
</reference>
<feature type="signal peptide" evidence="1">
    <location>
        <begin position="1"/>
        <end position="20"/>
    </location>
</feature>
<gene>
    <name evidence="2" type="ORF">CWI75_06070</name>
</gene>
<feature type="chain" id="PRO_5014743197" description="Outer membrane protein assembly factor BamC" evidence="1">
    <location>
        <begin position="21"/>
        <end position="348"/>
    </location>
</feature>
<name>A0A2N5Y4U9_9GAMM</name>
<dbReference type="Proteomes" id="UP000234845">
    <property type="component" value="Unassembled WGS sequence"/>
</dbReference>
<comment type="caution">
    <text evidence="2">The sequence shown here is derived from an EMBL/GenBank/DDBJ whole genome shotgun (WGS) entry which is preliminary data.</text>
</comment>
<proteinExistence type="predicted"/>
<evidence type="ECO:0000256" key="1">
    <source>
        <dbReference type="SAM" id="SignalP"/>
    </source>
</evidence>
<dbReference type="InterPro" id="IPR010653">
    <property type="entry name" value="NlpB/DapX"/>
</dbReference>
<organism evidence="2 3">
    <name type="scientific">Kineobactrum sediminis</name>
    <dbReference type="NCBI Taxonomy" id="1905677"/>
    <lineage>
        <taxon>Bacteria</taxon>
        <taxon>Pseudomonadati</taxon>
        <taxon>Pseudomonadota</taxon>
        <taxon>Gammaproteobacteria</taxon>
        <taxon>Cellvibrionales</taxon>
        <taxon>Halieaceae</taxon>
        <taxon>Kineobactrum</taxon>
    </lineage>
</organism>